<gene>
    <name evidence="2" type="ORF">N7537_000312</name>
</gene>
<accession>A0AAD6EDE0</accession>
<dbReference type="GeneID" id="81581612"/>
<proteinExistence type="predicted"/>
<evidence type="ECO:0000313" key="3">
    <source>
        <dbReference type="Proteomes" id="UP001213799"/>
    </source>
</evidence>
<name>A0AAD6EDE0_9EURO</name>
<dbReference type="EMBL" id="JAQJAE010000001">
    <property type="protein sequence ID" value="KAJ5615198.1"/>
    <property type="molecule type" value="Genomic_DNA"/>
</dbReference>
<organism evidence="2 3">
    <name type="scientific">Penicillium hordei</name>
    <dbReference type="NCBI Taxonomy" id="40994"/>
    <lineage>
        <taxon>Eukaryota</taxon>
        <taxon>Fungi</taxon>
        <taxon>Dikarya</taxon>
        <taxon>Ascomycota</taxon>
        <taxon>Pezizomycotina</taxon>
        <taxon>Eurotiomycetes</taxon>
        <taxon>Eurotiomycetidae</taxon>
        <taxon>Eurotiales</taxon>
        <taxon>Aspergillaceae</taxon>
        <taxon>Penicillium</taxon>
    </lineage>
</organism>
<reference evidence="2" key="1">
    <citation type="journal article" date="2023" name="IMA Fungus">
        <title>Comparative genomic study of the Penicillium genus elucidates a diverse pangenome and 15 lateral gene transfer events.</title>
        <authorList>
            <person name="Petersen C."/>
            <person name="Sorensen T."/>
            <person name="Nielsen M.R."/>
            <person name="Sondergaard T.E."/>
            <person name="Sorensen J.L."/>
            <person name="Fitzpatrick D.A."/>
            <person name="Frisvad J.C."/>
            <person name="Nielsen K.L."/>
        </authorList>
    </citation>
    <scope>NUCLEOTIDE SEQUENCE</scope>
    <source>
        <strain evidence="2">IBT 12815</strain>
    </source>
</reference>
<comment type="caution">
    <text evidence="2">The sequence shown here is derived from an EMBL/GenBank/DDBJ whole genome shotgun (WGS) entry which is preliminary data.</text>
</comment>
<reference evidence="2" key="2">
    <citation type="submission" date="2023-01" db="EMBL/GenBank/DDBJ databases">
        <authorList>
            <person name="Petersen C."/>
        </authorList>
    </citation>
    <scope>NUCLEOTIDE SEQUENCE</scope>
    <source>
        <strain evidence="2">IBT 12815</strain>
    </source>
</reference>
<evidence type="ECO:0000256" key="1">
    <source>
        <dbReference type="SAM" id="MobiDB-lite"/>
    </source>
</evidence>
<dbReference type="AlphaFoldDB" id="A0AAD6EDE0"/>
<protein>
    <submittedName>
        <fullName evidence="2">Uncharacterized protein</fullName>
    </submittedName>
</protein>
<dbReference type="Proteomes" id="UP001213799">
    <property type="component" value="Unassembled WGS sequence"/>
</dbReference>
<sequence>MCGETNRPTFGGTIAVLFPRGTHQSSNTSDVSLSSSPASVSSFASSSSTGSMSSYSLFFRDTDATTPKTRAIFRTEDAETYHALRGFQNVNMRIEKYGDLSTTSSQSTSPLHQFHLNMEQDKNHKTANPMEIEFELPERLDLGVSEKGVIGRQVTVREQGGEILGIGVVGYN</sequence>
<keyword evidence="3" id="KW-1185">Reference proteome</keyword>
<feature type="region of interest" description="Disordered" evidence="1">
    <location>
        <begin position="25"/>
        <end position="52"/>
    </location>
</feature>
<dbReference type="RefSeq" id="XP_056756365.1">
    <property type="nucleotide sequence ID" value="XM_056891370.1"/>
</dbReference>
<evidence type="ECO:0000313" key="2">
    <source>
        <dbReference type="EMBL" id="KAJ5615198.1"/>
    </source>
</evidence>